<dbReference type="InterPro" id="IPR008143">
    <property type="entry name" value="Ala_DH/PNT_CS2"/>
</dbReference>
<dbReference type="CDD" id="cd05305">
    <property type="entry name" value="L-AlaDH"/>
    <property type="match status" value="1"/>
</dbReference>
<sequence>MRIGIPTEIKDNEYRVGIVPSGVEELVRQGHNVLIQAGAGEGSSISDEEFREAGATIHPDAPTLWENSELIMKVKEPLQSEYDLMKKGQLLFAFLHLAPLPDLVDVLLDRQIRSVAYETIQAADGSLPLLAPMSQVAGKMAVQLGATYLQKEKGGIGRLLGGVPGTKHGRIVIIGGGNVGISAAKVAYGLGAQVVIIDTDHSRLSYIDDVFDGKVVTLMSNSRNIREAAASCDMLVGAVLLP</sequence>
<evidence type="ECO:0000256" key="1">
    <source>
        <dbReference type="ARBA" id="ARBA00005689"/>
    </source>
</evidence>
<dbReference type="PROSITE" id="PS00837">
    <property type="entry name" value="ALADH_PNT_2"/>
    <property type="match status" value="1"/>
</dbReference>
<dbReference type="Pfam" id="PF01262">
    <property type="entry name" value="AlaDh_PNT_C"/>
    <property type="match status" value="1"/>
</dbReference>
<organism evidence="7">
    <name type="scientific">marine sediment metagenome</name>
    <dbReference type="NCBI Taxonomy" id="412755"/>
    <lineage>
        <taxon>unclassified sequences</taxon>
        <taxon>metagenomes</taxon>
        <taxon>ecological metagenomes</taxon>
    </lineage>
</organism>
<comment type="caution">
    <text evidence="7">The sequence shown here is derived from an EMBL/GenBank/DDBJ whole genome shotgun (WGS) entry which is preliminary data.</text>
</comment>
<reference evidence="7" key="1">
    <citation type="journal article" date="2014" name="Front. Microbiol.">
        <title>High frequency of phylogenetically diverse reductive dehalogenase-homologous genes in deep subseafloor sedimentary metagenomes.</title>
        <authorList>
            <person name="Kawai M."/>
            <person name="Futagami T."/>
            <person name="Toyoda A."/>
            <person name="Takaki Y."/>
            <person name="Nishi S."/>
            <person name="Hori S."/>
            <person name="Arai W."/>
            <person name="Tsubouchi T."/>
            <person name="Morono Y."/>
            <person name="Uchiyama I."/>
            <person name="Ito T."/>
            <person name="Fujiyama A."/>
            <person name="Inagaki F."/>
            <person name="Takami H."/>
        </authorList>
    </citation>
    <scope>NUCLEOTIDE SEQUENCE</scope>
    <source>
        <strain evidence="7">Expedition CK06-06</strain>
    </source>
</reference>
<protein>
    <recommendedName>
        <fullName evidence="2">alanine dehydrogenase</fullName>
        <ecNumber evidence="2">1.4.1.1</ecNumber>
    </recommendedName>
</protein>
<feature type="non-terminal residue" evidence="7">
    <location>
        <position position="242"/>
    </location>
</feature>
<dbReference type="InterPro" id="IPR007698">
    <property type="entry name" value="AlaDH/PNT_NAD(H)-bd"/>
</dbReference>
<comment type="similarity">
    <text evidence="1">Belongs to the AlaDH/PNT family.</text>
</comment>
<evidence type="ECO:0000256" key="2">
    <source>
        <dbReference type="ARBA" id="ARBA00012897"/>
    </source>
</evidence>
<keyword evidence="4" id="KW-0520">NAD</keyword>
<dbReference type="EC" id="1.4.1.1" evidence="2"/>
<evidence type="ECO:0000256" key="4">
    <source>
        <dbReference type="ARBA" id="ARBA00023027"/>
    </source>
</evidence>
<feature type="domain" description="Alanine dehydrogenase/pyridine nucleotide transhydrogenase NAD(H)-binding" evidence="5">
    <location>
        <begin position="149"/>
        <end position="242"/>
    </location>
</feature>
<evidence type="ECO:0000313" key="7">
    <source>
        <dbReference type="EMBL" id="GAF90293.1"/>
    </source>
</evidence>
<keyword evidence="3" id="KW-0560">Oxidoreductase</keyword>
<accession>X0T9V2</accession>
<dbReference type="Gene3D" id="3.40.50.720">
    <property type="entry name" value="NAD(P)-binding Rossmann-like Domain"/>
    <property type="match status" value="2"/>
</dbReference>
<dbReference type="InterPro" id="IPR007886">
    <property type="entry name" value="AlaDH/PNT_N"/>
</dbReference>
<dbReference type="SMART" id="SM01002">
    <property type="entry name" value="AlaDh_PNT_C"/>
    <property type="match status" value="1"/>
</dbReference>
<dbReference type="SUPFAM" id="SSF52283">
    <property type="entry name" value="Formate/glycerate dehydrogenase catalytic domain-like"/>
    <property type="match status" value="1"/>
</dbReference>
<dbReference type="PANTHER" id="PTHR42795:SF1">
    <property type="entry name" value="ALANINE DEHYDROGENASE"/>
    <property type="match status" value="1"/>
</dbReference>
<name>X0T9V2_9ZZZZ</name>
<proteinExistence type="inferred from homology"/>
<feature type="domain" description="Alanine dehydrogenase/pyridine nucleotide transhydrogenase N-terminal" evidence="6">
    <location>
        <begin position="4"/>
        <end position="137"/>
    </location>
</feature>
<evidence type="ECO:0000256" key="3">
    <source>
        <dbReference type="ARBA" id="ARBA00023002"/>
    </source>
</evidence>
<evidence type="ECO:0000259" key="5">
    <source>
        <dbReference type="SMART" id="SM01002"/>
    </source>
</evidence>
<dbReference type="InterPro" id="IPR008141">
    <property type="entry name" value="Ala_DH"/>
</dbReference>
<dbReference type="EMBL" id="BARS01018060">
    <property type="protein sequence ID" value="GAF90293.1"/>
    <property type="molecule type" value="Genomic_DNA"/>
</dbReference>
<dbReference type="GO" id="GO:0005886">
    <property type="term" value="C:plasma membrane"/>
    <property type="evidence" value="ECO:0007669"/>
    <property type="project" value="TreeGrafter"/>
</dbReference>
<dbReference type="SMART" id="SM01003">
    <property type="entry name" value="AlaDh_PNT_N"/>
    <property type="match status" value="1"/>
</dbReference>
<dbReference type="AlphaFoldDB" id="X0T9V2"/>
<dbReference type="GO" id="GO:0000286">
    <property type="term" value="F:alanine dehydrogenase activity"/>
    <property type="evidence" value="ECO:0007669"/>
    <property type="project" value="UniProtKB-EC"/>
</dbReference>
<dbReference type="Pfam" id="PF05222">
    <property type="entry name" value="AlaDh_PNT_N"/>
    <property type="match status" value="1"/>
</dbReference>
<dbReference type="SUPFAM" id="SSF51735">
    <property type="entry name" value="NAD(P)-binding Rossmann-fold domains"/>
    <property type="match status" value="1"/>
</dbReference>
<evidence type="ECO:0000259" key="6">
    <source>
        <dbReference type="SMART" id="SM01003"/>
    </source>
</evidence>
<gene>
    <name evidence="7" type="ORF">S01H1_29456</name>
</gene>
<dbReference type="InterPro" id="IPR036291">
    <property type="entry name" value="NAD(P)-bd_dom_sf"/>
</dbReference>
<dbReference type="GO" id="GO:0042853">
    <property type="term" value="P:L-alanine catabolic process"/>
    <property type="evidence" value="ECO:0007669"/>
    <property type="project" value="InterPro"/>
</dbReference>
<dbReference type="PANTHER" id="PTHR42795">
    <property type="entry name" value="ALANINE DEHYDROGENASE"/>
    <property type="match status" value="1"/>
</dbReference>